<protein>
    <submittedName>
        <fullName evidence="1">Uncharacterized protein</fullName>
    </submittedName>
</protein>
<dbReference type="AlphaFoldDB" id="A0A3B1E6H9"/>
<organism evidence="1">
    <name type="scientific">hydrothermal vent metagenome</name>
    <dbReference type="NCBI Taxonomy" id="652676"/>
    <lineage>
        <taxon>unclassified sequences</taxon>
        <taxon>metagenomes</taxon>
        <taxon>ecological metagenomes</taxon>
    </lineage>
</organism>
<sequence length="88" mass="9939">MVVAVKPATLGYGEYRCDGLPITSCYIESTVKQVNARVKGTEKFWSPRGGEALLQLRADYLSENETMTRFWSRRQSLQTGHRPTTTPT</sequence>
<proteinExistence type="predicted"/>
<evidence type="ECO:0000313" key="1">
    <source>
        <dbReference type="EMBL" id="VAX38787.1"/>
    </source>
</evidence>
<name>A0A3B1E6H9_9ZZZZ</name>
<gene>
    <name evidence="1" type="ORF">MNBD_PLANCTO02-1017</name>
</gene>
<accession>A0A3B1E6H9</accession>
<reference evidence="1" key="1">
    <citation type="submission" date="2018-06" db="EMBL/GenBank/DDBJ databases">
        <authorList>
            <person name="Zhirakovskaya E."/>
        </authorList>
    </citation>
    <scope>NUCLEOTIDE SEQUENCE</scope>
</reference>
<dbReference type="EMBL" id="UOGL01000260">
    <property type="protein sequence ID" value="VAX38787.1"/>
    <property type="molecule type" value="Genomic_DNA"/>
</dbReference>